<evidence type="ECO:0000259" key="14">
    <source>
        <dbReference type="Pfam" id="PF04057"/>
    </source>
</evidence>
<dbReference type="GO" id="GO:0003677">
    <property type="term" value="F:DNA binding"/>
    <property type="evidence" value="ECO:0007669"/>
    <property type="project" value="UniProtKB-KW"/>
</dbReference>
<dbReference type="InterPro" id="IPR012340">
    <property type="entry name" value="NA-bd_OB-fold"/>
</dbReference>
<dbReference type="PANTHER" id="PTHR47165">
    <property type="entry name" value="OS03G0429900 PROTEIN"/>
    <property type="match status" value="1"/>
</dbReference>
<dbReference type="FunFam" id="2.40.50.140:FF:000090">
    <property type="entry name" value="Replication protein A subunit"/>
    <property type="match status" value="1"/>
</dbReference>
<dbReference type="Pfam" id="PF01336">
    <property type="entry name" value="tRNA_anti-codon"/>
    <property type="match status" value="1"/>
</dbReference>
<dbReference type="InterPro" id="IPR004591">
    <property type="entry name" value="Rfa1"/>
</dbReference>
<dbReference type="CDD" id="cd04475">
    <property type="entry name" value="RPA1_DBD_B"/>
    <property type="match status" value="1"/>
</dbReference>
<feature type="region of interest" description="Disordered" evidence="12">
    <location>
        <begin position="113"/>
        <end position="163"/>
    </location>
</feature>
<evidence type="ECO:0000256" key="3">
    <source>
        <dbReference type="ARBA" id="ARBA00022705"/>
    </source>
</evidence>
<dbReference type="CDD" id="cd04477">
    <property type="entry name" value="RPA1N"/>
    <property type="match status" value="1"/>
</dbReference>
<dbReference type="EMBL" id="CM004468">
    <property type="protein sequence ID" value="OCT94066.1"/>
    <property type="molecule type" value="Genomic_DNA"/>
</dbReference>
<dbReference type="InterPro" id="IPR004365">
    <property type="entry name" value="NA-bd_OB_tRNA"/>
</dbReference>
<keyword evidence="7 11" id="KW-0238">DNA-binding</keyword>
<dbReference type="InterPro" id="IPR013955">
    <property type="entry name" value="Rep_factor-A_C"/>
</dbReference>
<sequence length="609" mass="67070">MALPQLSEGAISAMLGGDSSCKPTLQVINIRPINTGNGPPRYRLLMSDGLNTLSSFMLATQLNSLVDNNLLATNCICQVSRFIVNNLKDGRRVIIVMELDVLKSADLVMGKIGNPQPYNDGQPQPAAPAPASAPAPAPSKPQNNSAPPPSMNRGTSKLFGGGSLLNTPGGSQSKVVPIASLNPYQSKWTVRARVTNKGQIRTWSNSRGEGKLFSIEMVDESGEIRATAFNEQADKFFSIIEVNKVYYFSKGTLKIANKQYTSVKNDYEMTFNSETSVIPCDDSADVPMVQFEFVSIGELESKNKDTVLDIIGVCKNVEEVTKVTIKSNNREVSKRSIHLMDSSGKVVSTTLWGEDADKFDGSRQPVVAIKGARLSDFGGRSLSVLSSSTVMINPDIPEAFKLRAWFDSEGQVVEGTSISESRGGGTGGGNTNWKSLLEVKNENLGHGEKADYFTSVATIVYLRKENCLYQACPSQDCNKKVIDQQNGLFRCEKCNKEFPNFKYRLILSANIADFGENQWITCFQESAESILGQNATYLGELKEKNEQAYDEVFQNANFRSYTFRARVKLETYNDESRIKATAVDVKPVDHKEYSRRLIMNIRKMATQGV</sequence>
<evidence type="ECO:0000259" key="15">
    <source>
        <dbReference type="Pfam" id="PF08646"/>
    </source>
</evidence>
<dbReference type="InterPro" id="IPR007199">
    <property type="entry name" value="Rep_factor-A_N"/>
</dbReference>
<dbReference type="Pfam" id="PF04057">
    <property type="entry name" value="Rep-A_N"/>
    <property type="match status" value="1"/>
</dbReference>
<comment type="similarity">
    <text evidence="2 11">Belongs to the replication factor A protein 1 family.</text>
</comment>
<evidence type="ECO:0000313" key="18">
    <source>
        <dbReference type="Proteomes" id="UP000694892"/>
    </source>
</evidence>
<dbReference type="CDD" id="cd04474">
    <property type="entry name" value="RPA1_DBD_A"/>
    <property type="match status" value="1"/>
</dbReference>
<evidence type="ECO:0000256" key="6">
    <source>
        <dbReference type="ARBA" id="ARBA00022833"/>
    </source>
</evidence>
<dbReference type="OMA" id="DQCDAFY"/>
<dbReference type="Pfam" id="PF16900">
    <property type="entry name" value="REPA_OB_2"/>
    <property type="match status" value="1"/>
</dbReference>
<dbReference type="PANTHER" id="PTHR47165:SF4">
    <property type="entry name" value="OS03G0429900 PROTEIN"/>
    <property type="match status" value="1"/>
</dbReference>
<proteinExistence type="inferred from homology"/>
<protein>
    <recommendedName>
        <fullName evidence="11">Replication protein A subunit</fullName>
    </recommendedName>
</protein>
<feature type="domain" description="Replication factor A C-terminal" evidence="15">
    <location>
        <begin position="452"/>
        <end position="597"/>
    </location>
</feature>
<evidence type="ECO:0000256" key="10">
    <source>
        <dbReference type="ARBA" id="ARBA00062693"/>
    </source>
</evidence>
<keyword evidence="8 11" id="KW-0539">Nucleus</keyword>
<dbReference type="GO" id="GO:0006310">
    <property type="term" value="P:DNA recombination"/>
    <property type="evidence" value="ECO:0007669"/>
    <property type="project" value="InterPro"/>
</dbReference>
<name>A0A974HY13_XENLA</name>
<accession>A0A974HY13</accession>
<evidence type="ECO:0000256" key="7">
    <source>
        <dbReference type="ARBA" id="ARBA00023125"/>
    </source>
</evidence>
<comment type="function">
    <text evidence="9 11">As part of the heterotrimeric replication protein A complex (RPA/RP-A), binds and stabilizes single-stranded DNA intermediates, that form during DNA replication or upon DNA stress. It prevents their reannealing and in parallel, recruits and activates different proteins and complexes involved in DNA metabolism. Thereby, it plays an essential role both in DNA replication and the cellular response to DNA damage.</text>
</comment>
<evidence type="ECO:0000313" key="17">
    <source>
        <dbReference type="EMBL" id="OCT94066.1"/>
    </source>
</evidence>
<dbReference type="GO" id="GO:0006281">
    <property type="term" value="P:DNA repair"/>
    <property type="evidence" value="ECO:0007669"/>
    <property type="project" value="InterPro"/>
</dbReference>
<feature type="domain" description="Replication factor-A protein 1 N-terminal" evidence="14">
    <location>
        <begin position="6"/>
        <end position="104"/>
    </location>
</feature>
<dbReference type="FunFam" id="2.40.50.140:FF:000064">
    <property type="entry name" value="Replication protein A subunit"/>
    <property type="match status" value="1"/>
</dbReference>
<dbReference type="NCBIfam" id="TIGR00617">
    <property type="entry name" value="rpa1"/>
    <property type="match status" value="1"/>
</dbReference>
<evidence type="ECO:0000259" key="13">
    <source>
        <dbReference type="Pfam" id="PF01336"/>
    </source>
</evidence>
<comment type="subunit">
    <text evidence="10">Component of the heterotrimeric canonical replication protein A complex (RPA). Interacts with rpain-a.</text>
</comment>
<dbReference type="CDD" id="cd04476">
    <property type="entry name" value="RPA1_DBD_C"/>
    <property type="match status" value="1"/>
</dbReference>
<feature type="domain" description="Replication protein A OB" evidence="16">
    <location>
        <begin position="296"/>
        <end position="393"/>
    </location>
</feature>
<dbReference type="FunFam" id="2.40.50.140:FF:000041">
    <property type="entry name" value="Replication protein A subunit"/>
    <property type="match status" value="1"/>
</dbReference>
<gene>
    <name evidence="17" type="ORF">XELAEV_18011729mg</name>
</gene>
<organism evidence="17 18">
    <name type="scientific">Xenopus laevis</name>
    <name type="common">African clawed frog</name>
    <dbReference type="NCBI Taxonomy" id="8355"/>
    <lineage>
        <taxon>Eukaryota</taxon>
        <taxon>Metazoa</taxon>
        <taxon>Chordata</taxon>
        <taxon>Craniata</taxon>
        <taxon>Vertebrata</taxon>
        <taxon>Euteleostomi</taxon>
        <taxon>Amphibia</taxon>
        <taxon>Batrachia</taxon>
        <taxon>Anura</taxon>
        <taxon>Pipoidea</taxon>
        <taxon>Pipidae</taxon>
        <taxon>Xenopodinae</taxon>
        <taxon>Xenopus</taxon>
        <taxon>Xenopus</taxon>
    </lineage>
</organism>
<keyword evidence="4 11" id="KW-0479">Metal-binding</keyword>
<dbReference type="InterPro" id="IPR031657">
    <property type="entry name" value="REPA_OB_2"/>
</dbReference>
<evidence type="ECO:0000256" key="12">
    <source>
        <dbReference type="SAM" id="MobiDB-lite"/>
    </source>
</evidence>
<dbReference type="Proteomes" id="UP000694892">
    <property type="component" value="Chromosome 2L"/>
</dbReference>
<evidence type="ECO:0000256" key="2">
    <source>
        <dbReference type="ARBA" id="ARBA00005690"/>
    </source>
</evidence>
<evidence type="ECO:0000256" key="11">
    <source>
        <dbReference type="RuleBase" id="RU364130"/>
    </source>
</evidence>
<evidence type="ECO:0000256" key="1">
    <source>
        <dbReference type="ARBA" id="ARBA00004322"/>
    </source>
</evidence>
<keyword evidence="5 11" id="KW-0863">Zinc-finger</keyword>
<evidence type="ECO:0000256" key="4">
    <source>
        <dbReference type="ARBA" id="ARBA00022723"/>
    </source>
</evidence>
<dbReference type="GO" id="GO:0008270">
    <property type="term" value="F:zinc ion binding"/>
    <property type="evidence" value="ECO:0007669"/>
    <property type="project" value="UniProtKB-KW"/>
</dbReference>
<dbReference type="Gene3D" id="2.40.50.140">
    <property type="entry name" value="Nucleic acid-binding proteins"/>
    <property type="match status" value="4"/>
</dbReference>
<dbReference type="AlphaFoldDB" id="A0A974HY13"/>
<evidence type="ECO:0000256" key="5">
    <source>
        <dbReference type="ARBA" id="ARBA00022771"/>
    </source>
</evidence>
<dbReference type="InterPro" id="IPR047192">
    <property type="entry name" value="Euk_RPA1_DBD_C"/>
</dbReference>
<reference evidence="18" key="1">
    <citation type="journal article" date="2016" name="Nature">
        <title>Genome evolution in the allotetraploid frog Xenopus laevis.</title>
        <authorList>
            <person name="Session A.M."/>
            <person name="Uno Y."/>
            <person name="Kwon T."/>
            <person name="Chapman J.A."/>
            <person name="Toyoda A."/>
            <person name="Takahashi S."/>
            <person name="Fukui A."/>
            <person name="Hikosaka A."/>
            <person name="Suzuki A."/>
            <person name="Kondo M."/>
            <person name="van Heeringen S.J."/>
            <person name="Quigley I."/>
            <person name="Heinz S."/>
            <person name="Ogino H."/>
            <person name="Ochi H."/>
            <person name="Hellsten U."/>
            <person name="Lyons J.B."/>
            <person name="Simakov O."/>
            <person name="Putnam N."/>
            <person name="Stites J."/>
            <person name="Kuroki Y."/>
            <person name="Tanaka T."/>
            <person name="Michiue T."/>
            <person name="Watanabe M."/>
            <person name="Bogdanovic O."/>
            <person name="Lister R."/>
            <person name="Georgiou G."/>
            <person name="Paranjpe S.S."/>
            <person name="van Kruijsbergen I."/>
            <person name="Shu S."/>
            <person name="Carlson J."/>
            <person name="Kinoshita T."/>
            <person name="Ohta Y."/>
            <person name="Mawaribuchi S."/>
            <person name="Jenkins J."/>
            <person name="Grimwood J."/>
            <person name="Schmutz J."/>
            <person name="Mitros T."/>
            <person name="Mozaffari S.V."/>
            <person name="Suzuki Y."/>
            <person name="Haramoto Y."/>
            <person name="Yamamoto T.S."/>
            <person name="Takagi C."/>
            <person name="Heald R."/>
            <person name="Miller K."/>
            <person name="Haudenschild C."/>
            <person name="Kitzman J."/>
            <person name="Nakayama T."/>
            <person name="Izutsu Y."/>
            <person name="Robert J."/>
            <person name="Fortriede J."/>
            <person name="Burns K."/>
            <person name="Lotay V."/>
            <person name="Karimi K."/>
            <person name="Yasuoka Y."/>
            <person name="Dichmann D.S."/>
            <person name="Flajnik M.F."/>
            <person name="Houston D.W."/>
            <person name="Shendure J."/>
            <person name="DuPasquier L."/>
            <person name="Vize P.D."/>
            <person name="Zorn A.M."/>
            <person name="Ito M."/>
            <person name="Marcotte E.M."/>
            <person name="Wallingford J.B."/>
            <person name="Ito Y."/>
            <person name="Asashima M."/>
            <person name="Ueno N."/>
            <person name="Matsuda Y."/>
            <person name="Veenstra G.J."/>
            <person name="Fujiyama A."/>
            <person name="Harland R.M."/>
            <person name="Taira M."/>
            <person name="Rokhsar D.S."/>
        </authorList>
    </citation>
    <scope>NUCLEOTIDE SEQUENCE [LARGE SCALE GENOMIC DNA]</scope>
    <source>
        <strain evidence="18">J</strain>
    </source>
</reference>
<evidence type="ECO:0000259" key="16">
    <source>
        <dbReference type="Pfam" id="PF16900"/>
    </source>
</evidence>
<keyword evidence="3 11" id="KW-0235">DNA replication</keyword>
<dbReference type="Pfam" id="PF08646">
    <property type="entry name" value="Rep_fac-A_C"/>
    <property type="match status" value="1"/>
</dbReference>
<dbReference type="SUPFAM" id="SSF50249">
    <property type="entry name" value="Nucleic acid-binding proteins"/>
    <property type="match status" value="4"/>
</dbReference>
<feature type="compositionally biased region" description="Pro residues" evidence="12">
    <location>
        <begin position="125"/>
        <end position="139"/>
    </location>
</feature>
<dbReference type="FunFam" id="2.40.50.140:FF:000117">
    <property type="entry name" value="Replication protein A subunit"/>
    <property type="match status" value="1"/>
</dbReference>
<evidence type="ECO:0000256" key="9">
    <source>
        <dbReference type="ARBA" id="ARBA00058595"/>
    </source>
</evidence>
<feature type="domain" description="OB" evidence="13">
    <location>
        <begin position="188"/>
        <end position="269"/>
    </location>
</feature>
<comment type="subcellular location">
    <subcellularLocation>
        <location evidence="1">Nucleus</location>
        <location evidence="1">PML body</location>
    </subcellularLocation>
</comment>
<dbReference type="GO" id="GO:0016605">
    <property type="term" value="C:PML body"/>
    <property type="evidence" value="ECO:0007669"/>
    <property type="project" value="UniProtKB-SubCell"/>
</dbReference>
<evidence type="ECO:0000256" key="8">
    <source>
        <dbReference type="ARBA" id="ARBA00023242"/>
    </source>
</evidence>
<dbReference type="GO" id="GO:0006260">
    <property type="term" value="P:DNA replication"/>
    <property type="evidence" value="ECO:0007669"/>
    <property type="project" value="UniProtKB-KW"/>
</dbReference>
<keyword evidence="6 11" id="KW-0862">Zinc</keyword>